<dbReference type="Pfam" id="PF08761">
    <property type="entry name" value="dUTPase_2"/>
    <property type="match status" value="1"/>
</dbReference>
<dbReference type="AlphaFoldDB" id="A0A5R9FDP2"/>
<dbReference type="PIRSF" id="PIRSF030140">
    <property type="entry name" value="UCP030140"/>
    <property type="match status" value="1"/>
</dbReference>
<dbReference type="Gene3D" id="1.10.4010.10">
    <property type="entry name" value="Type II deoxyuridine triphosphatase"/>
    <property type="match status" value="1"/>
</dbReference>
<dbReference type="SUPFAM" id="SSF101386">
    <property type="entry name" value="all-alpha NTP pyrophosphatases"/>
    <property type="match status" value="1"/>
</dbReference>
<dbReference type="EMBL" id="SWLG01000005">
    <property type="protein sequence ID" value="TLS37765.1"/>
    <property type="molecule type" value="Genomic_DNA"/>
</dbReference>
<organism evidence="1 2">
    <name type="scientific">Exobacillus caeni</name>
    <dbReference type="NCBI Taxonomy" id="2574798"/>
    <lineage>
        <taxon>Bacteria</taxon>
        <taxon>Bacillati</taxon>
        <taxon>Bacillota</taxon>
        <taxon>Bacilli</taxon>
        <taxon>Bacillales</taxon>
        <taxon>Guptibacillaceae</taxon>
        <taxon>Exobacillus</taxon>
    </lineage>
</organism>
<evidence type="ECO:0000313" key="1">
    <source>
        <dbReference type="EMBL" id="TLS37765.1"/>
    </source>
</evidence>
<dbReference type="InterPro" id="IPR016947">
    <property type="entry name" value="UCP030140"/>
</dbReference>
<dbReference type="OrthoDB" id="5506143at2"/>
<dbReference type="Proteomes" id="UP000308230">
    <property type="component" value="Unassembled WGS sequence"/>
</dbReference>
<proteinExistence type="predicted"/>
<sequence>MDLVKLLKKQKELDDVIVNDKSLFGDNHDWKTLALDVELSECANEWRGFKKWSNDQEPRTQKLRRPVMNDEDKEYYNPLLEEYVDCLHFFLSIAIEKRWQESLYIYEEAIMEIKDEGLDGDVTKAFLEVKYWLMKSFAEKGMDEKVEKTFGISKQEFCFKNAWFVFIAIGIVGFCFDLDQIENAYYDKNKVNHERQEQGY</sequence>
<dbReference type="InterPro" id="IPR014871">
    <property type="entry name" value="dUTPase/dCTP_pyrophosphatase"/>
</dbReference>
<protein>
    <submittedName>
        <fullName evidence="1">dUTPase</fullName>
    </submittedName>
</protein>
<gene>
    <name evidence="1" type="ORF">FCL54_08055</name>
</gene>
<evidence type="ECO:0000313" key="2">
    <source>
        <dbReference type="Proteomes" id="UP000308230"/>
    </source>
</evidence>
<dbReference type="RefSeq" id="WP_138125161.1">
    <property type="nucleotide sequence ID" value="NZ_SWLG01000005.1"/>
</dbReference>
<comment type="caution">
    <text evidence="1">The sequence shown here is derived from an EMBL/GenBank/DDBJ whole genome shotgun (WGS) entry which is preliminary data.</text>
</comment>
<reference evidence="1 2" key="1">
    <citation type="submission" date="2019-04" db="EMBL/GenBank/DDBJ databases">
        <title>Bacillus caeni sp. nov., a bacterium isolated from mangrove sediment.</title>
        <authorList>
            <person name="Huang H."/>
            <person name="Mo K."/>
            <person name="Hu Y."/>
        </authorList>
    </citation>
    <scope>NUCLEOTIDE SEQUENCE [LARGE SCALE GENOMIC DNA]</scope>
    <source>
        <strain evidence="1 2">HB172195</strain>
    </source>
</reference>
<name>A0A5R9FDP2_9BACL</name>
<dbReference type="CDD" id="cd11527">
    <property type="entry name" value="NTP-PPase_dUTPase"/>
    <property type="match status" value="1"/>
</dbReference>
<accession>A0A5R9FDP2</accession>
<keyword evidence="2" id="KW-1185">Reference proteome</keyword>